<dbReference type="EMBL" id="FOIR01000001">
    <property type="protein sequence ID" value="SEV82773.1"/>
    <property type="molecule type" value="Genomic_DNA"/>
</dbReference>
<dbReference type="PANTHER" id="PTHR37461:SF1">
    <property type="entry name" value="ANTI-SIGMA-K FACTOR RSKA"/>
    <property type="match status" value="1"/>
</dbReference>
<evidence type="ECO:0000256" key="6">
    <source>
        <dbReference type="ARBA" id="ARBA00023136"/>
    </source>
</evidence>
<accession>A0A1I0M344</accession>
<evidence type="ECO:0000259" key="11">
    <source>
        <dbReference type="Pfam" id="PF10099"/>
    </source>
</evidence>
<evidence type="ECO:0000313" key="13">
    <source>
        <dbReference type="Proteomes" id="UP000199437"/>
    </source>
</evidence>
<evidence type="ECO:0000256" key="9">
    <source>
        <dbReference type="SAM" id="Coils"/>
    </source>
</evidence>
<keyword evidence="5 10" id="KW-1133">Transmembrane helix</keyword>
<feature type="coiled-coil region" evidence="9">
    <location>
        <begin position="129"/>
        <end position="163"/>
    </location>
</feature>
<evidence type="ECO:0000256" key="1">
    <source>
        <dbReference type="ARBA" id="ARBA00004167"/>
    </source>
</evidence>
<dbReference type="GeneID" id="99984781"/>
<keyword evidence="9" id="KW-0175">Coiled coil</keyword>
<evidence type="ECO:0000256" key="10">
    <source>
        <dbReference type="SAM" id="Phobius"/>
    </source>
</evidence>
<dbReference type="Pfam" id="PF10099">
    <property type="entry name" value="RskA_C"/>
    <property type="match status" value="1"/>
</dbReference>
<proteinExistence type="predicted"/>
<protein>
    <recommendedName>
        <fullName evidence="8">Regulator of SigK</fullName>
    </recommendedName>
    <alternativeName>
        <fullName evidence="7">Sigma-K anti-sigma factor RskA</fullName>
    </alternativeName>
</protein>
<evidence type="ECO:0000313" key="12">
    <source>
        <dbReference type="EMBL" id="SEV82773.1"/>
    </source>
</evidence>
<dbReference type="PANTHER" id="PTHR37461">
    <property type="entry name" value="ANTI-SIGMA-K FACTOR RSKA"/>
    <property type="match status" value="1"/>
</dbReference>
<evidence type="ECO:0000256" key="7">
    <source>
        <dbReference type="ARBA" id="ARBA00029829"/>
    </source>
</evidence>
<keyword evidence="4 10" id="KW-0812">Transmembrane</keyword>
<evidence type="ECO:0000256" key="5">
    <source>
        <dbReference type="ARBA" id="ARBA00022989"/>
    </source>
</evidence>
<evidence type="ECO:0000256" key="2">
    <source>
        <dbReference type="ARBA" id="ARBA00004236"/>
    </source>
</evidence>
<dbReference type="GO" id="GO:0016989">
    <property type="term" value="F:sigma factor antagonist activity"/>
    <property type="evidence" value="ECO:0007669"/>
    <property type="project" value="TreeGrafter"/>
</dbReference>
<feature type="transmembrane region" description="Helical" evidence="10">
    <location>
        <begin position="96"/>
        <end position="116"/>
    </location>
</feature>
<feature type="domain" description="Anti-sigma K factor RskA C-terminal" evidence="11">
    <location>
        <begin position="101"/>
        <end position="257"/>
    </location>
</feature>
<dbReference type="GO" id="GO:0005886">
    <property type="term" value="C:plasma membrane"/>
    <property type="evidence" value="ECO:0007669"/>
    <property type="project" value="UniProtKB-SubCell"/>
</dbReference>
<evidence type="ECO:0000256" key="3">
    <source>
        <dbReference type="ARBA" id="ARBA00022475"/>
    </source>
</evidence>
<dbReference type="RefSeq" id="WP_090256330.1">
    <property type="nucleotide sequence ID" value="NZ_FOIR01000001.1"/>
</dbReference>
<reference evidence="13" key="1">
    <citation type="submission" date="2016-10" db="EMBL/GenBank/DDBJ databases">
        <authorList>
            <person name="Varghese N."/>
            <person name="Submissions S."/>
        </authorList>
    </citation>
    <scope>NUCLEOTIDE SEQUENCE [LARGE SCALE GENOMIC DNA]</scope>
    <source>
        <strain evidence="13">CGMCC 1.12402</strain>
    </source>
</reference>
<dbReference type="GO" id="GO:0006417">
    <property type="term" value="P:regulation of translation"/>
    <property type="evidence" value="ECO:0007669"/>
    <property type="project" value="TreeGrafter"/>
</dbReference>
<dbReference type="Gene3D" id="1.10.10.1320">
    <property type="entry name" value="Anti-sigma factor, zinc-finger domain"/>
    <property type="match status" value="1"/>
</dbReference>
<name>A0A1I0M344_9BACT</name>
<dbReference type="STRING" id="1267423.SAMN05216290_0016"/>
<gene>
    <name evidence="12" type="ORF">SAMN05216290_0016</name>
</gene>
<comment type="subcellular location">
    <subcellularLocation>
        <location evidence="2">Cell membrane</location>
    </subcellularLocation>
    <subcellularLocation>
        <location evidence="1">Membrane</location>
        <topology evidence="1">Single-pass membrane protein</topology>
    </subcellularLocation>
</comment>
<dbReference type="AlphaFoldDB" id="A0A1I0M344"/>
<organism evidence="12 13">
    <name type="scientific">Roseivirga pacifica</name>
    <dbReference type="NCBI Taxonomy" id="1267423"/>
    <lineage>
        <taxon>Bacteria</taxon>
        <taxon>Pseudomonadati</taxon>
        <taxon>Bacteroidota</taxon>
        <taxon>Cytophagia</taxon>
        <taxon>Cytophagales</taxon>
        <taxon>Roseivirgaceae</taxon>
        <taxon>Roseivirga</taxon>
    </lineage>
</organism>
<dbReference type="InterPro" id="IPR041916">
    <property type="entry name" value="Anti_sigma_zinc_sf"/>
</dbReference>
<dbReference type="InterPro" id="IPR051474">
    <property type="entry name" value="Anti-sigma-K/W_factor"/>
</dbReference>
<keyword evidence="6 10" id="KW-0472">Membrane</keyword>
<sequence length="268" mass="29113">MDIKEYISSGILEAYALDGLSSEERRGVEDMLAQYPELRAELNAIEEGLEALALETAITPPSDLGASILSQIEDKEAPAGATAETKVVAMQPKTSVWAYVAAASIALAAIASFLAYDYHTKWQSAQNAFAQLQANNELMASQYNQVNQKLEQLEDDIEIIGNSDFQRVNMGAVNEGDNYTASIYWNAKTEEAFLSIQNLKQLSEEQQYQLWAIVDGKPVDMGVFDFDVKGLLKMKSVANAATFAVTIEPKGGSVNPTLEAMQVAGNVG</sequence>
<evidence type="ECO:0000256" key="8">
    <source>
        <dbReference type="ARBA" id="ARBA00030803"/>
    </source>
</evidence>
<dbReference type="Proteomes" id="UP000199437">
    <property type="component" value="Unassembled WGS sequence"/>
</dbReference>
<dbReference type="InterPro" id="IPR018764">
    <property type="entry name" value="RskA_C"/>
</dbReference>
<keyword evidence="13" id="KW-1185">Reference proteome</keyword>
<dbReference type="OrthoDB" id="1420916at2"/>
<keyword evidence="3" id="KW-1003">Cell membrane</keyword>
<evidence type="ECO:0000256" key="4">
    <source>
        <dbReference type="ARBA" id="ARBA00022692"/>
    </source>
</evidence>